<feature type="domain" description="Protein-glutamine gamma-glutamyltransferase-like C-terminal" evidence="2">
    <location>
        <begin position="104"/>
        <end position="173"/>
    </location>
</feature>
<proteinExistence type="predicted"/>
<gene>
    <name evidence="3" type="ORF">DCP75_15360</name>
</gene>
<keyword evidence="1" id="KW-0472">Membrane</keyword>
<dbReference type="InterPro" id="IPR025403">
    <property type="entry name" value="TgpA-like_C"/>
</dbReference>
<evidence type="ECO:0000259" key="2">
    <source>
        <dbReference type="Pfam" id="PF13559"/>
    </source>
</evidence>
<dbReference type="Pfam" id="PF13559">
    <property type="entry name" value="DUF4129"/>
    <property type="match status" value="1"/>
</dbReference>
<dbReference type="Proteomes" id="UP000259273">
    <property type="component" value="Unassembled WGS sequence"/>
</dbReference>
<evidence type="ECO:0000256" key="1">
    <source>
        <dbReference type="SAM" id="Phobius"/>
    </source>
</evidence>
<organism evidence="3 4">
    <name type="scientific">Haliea salexigens</name>
    <dbReference type="NCBI Taxonomy" id="287487"/>
    <lineage>
        <taxon>Bacteria</taxon>
        <taxon>Pseudomonadati</taxon>
        <taxon>Pseudomonadota</taxon>
        <taxon>Gammaproteobacteria</taxon>
        <taxon>Cellvibrionales</taxon>
        <taxon>Halieaceae</taxon>
        <taxon>Haliea</taxon>
    </lineage>
</organism>
<reference evidence="3 4" key="1">
    <citation type="journal article" date="2018" name="Nat. Biotechnol.">
        <title>A standardized bacterial taxonomy based on genome phylogeny substantially revises the tree of life.</title>
        <authorList>
            <person name="Parks D.H."/>
            <person name="Chuvochina M."/>
            <person name="Waite D.W."/>
            <person name="Rinke C."/>
            <person name="Skarshewski A."/>
            <person name="Chaumeil P.A."/>
            <person name="Hugenholtz P."/>
        </authorList>
    </citation>
    <scope>NUCLEOTIDE SEQUENCE [LARGE SCALE GENOMIC DNA]</scope>
    <source>
        <strain evidence="3">UBA9158</strain>
    </source>
</reference>
<evidence type="ECO:0000313" key="4">
    <source>
        <dbReference type="Proteomes" id="UP000259273"/>
    </source>
</evidence>
<name>A0A3C1KS88_9GAMM</name>
<keyword evidence="1" id="KW-1133">Transmembrane helix</keyword>
<dbReference type="InterPro" id="IPR052901">
    <property type="entry name" value="Bact_TGase-like"/>
</dbReference>
<dbReference type="AlphaFoldDB" id="A0A3C1KS88"/>
<dbReference type="SUPFAM" id="SSF54001">
    <property type="entry name" value="Cysteine proteinases"/>
    <property type="match status" value="1"/>
</dbReference>
<dbReference type="STRING" id="1121937.GCA_000423125_01461"/>
<dbReference type="EMBL" id="DMND01000208">
    <property type="protein sequence ID" value="HAN29066.1"/>
    <property type="molecule type" value="Genomic_DNA"/>
</dbReference>
<comment type="caution">
    <text evidence="3">The sequence shown here is derived from an EMBL/GenBank/DDBJ whole genome shotgun (WGS) entry which is preliminary data.</text>
</comment>
<feature type="transmembrane region" description="Helical" evidence="1">
    <location>
        <begin position="69"/>
        <end position="90"/>
    </location>
</feature>
<keyword evidence="1" id="KW-0812">Transmembrane</keyword>
<sequence length="183" mass="20655">LEEAVAGEGSFLANSPLSPLRYRGVNWVNMLRLRYDALTYQWQSWVVGFDGEEQYRLLQNLFGSIRTPVFAGVVLASGALVLLPVAWLLLRRRRPPALPPEQALYLDFCEQMHKRGVTRRPGEAPGSFGRRIALEAPALQEWAHQVTAVFDQLEYSQGSGEPAAHRQQLAHLRQLLRRGPQAQ</sequence>
<evidence type="ECO:0000313" key="3">
    <source>
        <dbReference type="EMBL" id="HAN29066.1"/>
    </source>
</evidence>
<feature type="non-terminal residue" evidence="3">
    <location>
        <position position="1"/>
    </location>
</feature>
<accession>A0A3C1KS88</accession>
<dbReference type="PANTHER" id="PTHR42736:SF1">
    <property type="entry name" value="PROTEIN-GLUTAMINE GAMMA-GLUTAMYLTRANSFERASE"/>
    <property type="match status" value="1"/>
</dbReference>
<dbReference type="InterPro" id="IPR038765">
    <property type="entry name" value="Papain-like_cys_pep_sf"/>
</dbReference>
<protein>
    <submittedName>
        <fullName evidence="3">DUF3488 domain-containing protein</fullName>
    </submittedName>
</protein>
<dbReference type="PANTHER" id="PTHR42736">
    <property type="entry name" value="PROTEIN-GLUTAMINE GAMMA-GLUTAMYLTRANSFERASE"/>
    <property type="match status" value="1"/>
</dbReference>